<sequence>MITNLRQMCFPREFRIAPPCWPEDMPARFERLAAALLSERPTVDPPAVGSPPNPDLKAQERLLADVCTGLWRLRGRMLKPDSDEPLDEMRRAYRHLQSVWDALRQAGIEIRDHTGELVPEGGIYALKTIAFEPRPGFTRETVIETIRPSVYYRSETIQMGEVIIGTPPRPEEAAPGR</sequence>
<gene>
    <name evidence="1" type="ORF">CAPSK01_000549</name>
</gene>
<evidence type="ECO:0000313" key="2">
    <source>
        <dbReference type="Proteomes" id="UP000019812"/>
    </source>
</evidence>
<protein>
    <submittedName>
        <fullName evidence="1">Uncharacterized protein</fullName>
    </submittedName>
</protein>
<name>A0A084Y4S1_9PROT</name>
<dbReference type="Proteomes" id="UP000019812">
    <property type="component" value="Unassembled WGS sequence"/>
</dbReference>
<dbReference type="RefSeq" id="WP_273702945.1">
    <property type="nucleotide sequence ID" value="NZ_JDSS02000008.1"/>
</dbReference>
<comment type="caution">
    <text evidence="1">The sequence shown here is derived from an EMBL/GenBank/DDBJ whole genome shotgun (WGS) entry which is preliminary data.</text>
</comment>
<dbReference type="AlphaFoldDB" id="A0A084Y4S1"/>
<evidence type="ECO:0000313" key="1">
    <source>
        <dbReference type="EMBL" id="KFB69715.1"/>
    </source>
</evidence>
<accession>A0A084Y4S1</accession>
<organism evidence="1 2">
    <name type="scientific">Candidatus Accumulibacter vicinus</name>
    <dbReference type="NCBI Taxonomy" id="2954382"/>
    <lineage>
        <taxon>Bacteria</taxon>
        <taxon>Pseudomonadati</taxon>
        <taxon>Pseudomonadota</taxon>
        <taxon>Betaproteobacteria</taxon>
        <taxon>Candidatus Accumulibacter</taxon>
    </lineage>
</organism>
<reference evidence="1 2" key="1">
    <citation type="submission" date="2014-07" db="EMBL/GenBank/DDBJ databases">
        <title>Expanding our view of genomic diversity in Candidatus Accumulibacter clades.</title>
        <authorList>
            <person name="Skennerton C.T."/>
            <person name="Barr J.J."/>
            <person name="Slater F.R."/>
            <person name="Bond P.L."/>
            <person name="Tyson G.W."/>
        </authorList>
    </citation>
    <scope>NUCLEOTIDE SEQUENCE [LARGE SCALE GENOMIC DNA]</scope>
    <source>
        <strain evidence="2">SK-01</strain>
    </source>
</reference>
<proteinExistence type="predicted"/>
<dbReference type="STRING" id="1457154.CAPSK01_000549"/>
<dbReference type="EMBL" id="JDSS02000008">
    <property type="protein sequence ID" value="KFB69715.1"/>
    <property type="molecule type" value="Genomic_DNA"/>
</dbReference>